<dbReference type="GO" id="GO:0036503">
    <property type="term" value="P:ERAD pathway"/>
    <property type="evidence" value="ECO:0007669"/>
    <property type="project" value="TreeGrafter"/>
</dbReference>
<feature type="compositionally biased region" description="Low complexity" evidence="2">
    <location>
        <begin position="816"/>
        <end position="845"/>
    </location>
</feature>
<name>A0AAV9PDC3_9PEZI</name>
<organism evidence="4 5">
    <name type="scientific">Saxophila tyrrhenica</name>
    <dbReference type="NCBI Taxonomy" id="1690608"/>
    <lineage>
        <taxon>Eukaryota</taxon>
        <taxon>Fungi</taxon>
        <taxon>Dikarya</taxon>
        <taxon>Ascomycota</taxon>
        <taxon>Pezizomycotina</taxon>
        <taxon>Dothideomycetes</taxon>
        <taxon>Dothideomycetidae</taxon>
        <taxon>Mycosphaerellales</taxon>
        <taxon>Extremaceae</taxon>
        <taxon>Saxophila</taxon>
    </lineage>
</organism>
<keyword evidence="5" id="KW-1185">Reference proteome</keyword>
<feature type="compositionally biased region" description="Low complexity" evidence="2">
    <location>
        <begin position="31"/>
        <end position="41"/>
    </location>
</feature>
<dbReference type="GO" id="GO:0005789">
    <property type="term" value="C:endoplasmic reticulum membrane"/>
    <property type="evidence" value="ECO:0007669"/>
    <property type="project" value="TreeGrafter"/>
</dbReference>
<evidence type="ECO:0000256" key="3">
    <source>
        <dbReference type="SAM" id="SignalP"/>
    </source>
</evidence>
<gene>
    <name evidence="4" type="primary">HRD3</name>
    <name evidence="4" type="ORF">LTR77_004345</name>
</gene>
<dbReference type="PANTHER" id="PTHR11102:SF147">
    <property type="entry name" value="SEL1L ADAPTOR SUBUNIT OF ERAD E3 UBIQUITIN LIGASE"/>
    <property type="match status" value="1"/>
</dbReference>
<dbReference type="Proteomes" id="UP001337655">
    <property type="component" value="Unassembled WGS sequence"/>
</dbReference>
<reference evidence="4 5" key="1">
    <citation type="submission" date="2023-08" db="EMBL/GenBank/DDBJ databases">
        <title>Black Yeasts Isolated from many extreme environments.</title>
        <authorList>
            <person name="Coleine C."/>
            <person name="Stajich J.E."/>
            <person name="Selbmann L."/>
        </authorList>
    </citation>
    <scope>NUCLEOTIDE SEQUENCE [LARGE SCALE GENOMIC DNA]</scope>
    <source>
        <strain evidence="4 5">CCFEE 5935</strain>
    </source>
</reference>
<dbReference type="AlphaFoldDB" id="A0AAV9PDC3"/>
<dbReference type="InterPro" id="IPR006597">
    <property type="entry name" value="Sel1-like"/>
</dbReference>
<dbReference type="InterPro" id="IPR050767">
    <property type="entry name" value="Sel1_AlgK"/>
</dbReference>
<proteinExistence type="inferred from homology"/>
<feature type="chain" id="PRO_5043810229" evidence="3">
    <location>
        <begin position="26"/>
        <end position="865"/>
    </location>
</feature>
<feature type="region of interest" description="Disordered" evidence="2">
    <location>
        <begin position="31"/>
        <end position="67"/>
    </location>
</feature>
<feature type="region of interest" description="Disordered" evidence="2">
    <location>
        <begin position="810"/>
        <end position="865"/>
    </location>
</feature>
<evidence type="ECO:0000256" key="2">
    <source>
        <dbReference type="SAM" id="MobiDB-lite"/>
    </source>
</evidence>
<accession>A0AAV9PDC3</accession>
<evidence type="ECO:0000313" key="5">
    <source>
        <dbReference type="Proteomes" id="UP001337655"/>
    </source>
</evidence>
<dbReference type="InterPro" id="IPR011990">
    <property type="entry name" value="TPR-like_helical_dom_sf"/>
</dbReference>
<dbReference type="SUPFAM" id="SSF81901">
    <property type="entry name" value="HCP-like"/>
    <property type="match status" value="3"/>
</dbReference>
<protein>
    <submittedName>
        <fullName evidence="4">ERAD-associated protein</fullName>
    </submittedName>
</protein>
<evidence type="ECO:0000313" key="4">
    <source>
        <dbReference type="EMBL" id="KAK5171201.1"/>
    </source>
</evidence>
<feature type="signal peptide" evidence="3">
    <location>
        <begin position="1"/>
        <end position="25"/>
    </location>
</feature>
<dbReference type="Pfam" id="PF08238">
    <property type="entry name" value="Sel1"/>
    <property type="match status" value="10"/>
</dbReference>
<feature type="compositionally biased region" description="Basic and acidic residues" evidence="2">
    <location>
        <begin position="57"/>
        <end position="67"/>
    </location>
</feature>
<comment type="caution">
    <text evidence="4">The sequence shown here is derived from an EMBL/GenBank/DDBJ whole genome shotgun (WGS) entry which is preliminary data.</text>
</comment>
<dbReference type="GeneID" id="89925691"/>
<dbReference type="SMART" id="SM00671">
    <property type="entry name" value="SEL1"/>
    <property type="match status" value="10"/>
</dbReference>
<dbReference type="Gene3D" id="1.25.40.10">
    <property type="entry name" value="Tetratricopeptide repeat domain"/>
    <property type="match status" value="3"/>
</dbReference>
<keyword evidence="3" id="KW-0732">Signal</keyword>
<comment type="similarity">
    <text evidence="1">Belongs to the sel-1 family.</text>
</comment>
<sequence length="865" mass="96733">MKRARWHLLPLLLVAFLCFLATSTAQEAQQQHVVDQQPLQDNPRAAHSTRWEGSTTADRKKDEGSEEIAEKVREATSILRKVKPPTVSKLVRYTRRPKGFLGSALYYSKEAFFLLFMNAPKQANLLTTSTEQATPKLAQPLSKAVKMLEEAAEQDDPNAIFLLAEMNFYGNFSHPQNYEEAFRRYKQLADLDGNSTAQYMLGFMYATGLNPAVPVDMAKSMLYHTFAAEQGNTRSEMTLAYRYHAGIATPRNCDEAAYWYKRVADKAVDFYRSGPPGGHVLVRDAYRLVDEDGGVYGEGASVSSAGVHAKQGGPTSDAYASIEDVLEYWYMQSSKGDLKATFALARLHYDGSRGLKRDLKLAKKYFKSLARLYWAENGKVLKDVPLSTEKLATKAAGYLGRMFLRGEGMEQSFSKARIWFTRALSNGDALSQYSLGIMHLHGLGVPQDVAKAAEFLSAAADQDLAVAQTNLGILFLDQGDTRIATQYFEHAARNSHIEAYYYLAEMNNKAIGRDRSCPIAALYYKIVAEKAEPTWGSLNEANEAFEEGDNQKAILRYLMAAEQGSENAQANVAWLLDHSKPRWSPIAWLTSLQQSAKSVVGDAAVALLYWTRSAKQSNIDSLVKMGDYYLQGLGTAISPENAAACYQAAVESMQSAQAMWNLGWMHENGVGIEQDFHLAKRYYDHALETNKEAYLPVQLSLWKLRWRSWWNGITHGGIKGIDEDEPVKKRRSFAEWLQDFLEADAAYYQQEYPEADDWDVHNDPMPGGDEYWDEDIDDSVLDALLIGGCVAALAWLVYYRQQQQRAAEQRRRQGVEGEQGAQGQVQGQDQQQQQPPAPGQQADGGFFPQPGDPEWNPWVAGGVGH</sequence>
<evidence type="ECO:0000256" key="1">
    <source>
        <dbReference type="ARBA" id="ARBA00038101"/>
    </source>
</evidence>
<dbReference type="EMBL" id="JAVRRT010000006">
    <property type="protein sequence ID" value="KAK5171201.1"/>
    <property type="molecule type" value="Genomic_DNA"/>
</dbReference>
<dbReference type="PANTHER" id="PTHR11102">
    <property type="entry name" value="SEL-1-LIKE PROTEIN"/>
    <property type="match status" value="1"/>
</dbReference>
<dbReference type="RefSeq" id="XP_064660229.1">
    <property type="nucleotide sequence ID" value="XM_064801599.1"/>
</dbReference>